<reference evidence="1" key="1">
    <citation type="journal article" date="2020" name="Nature">
        <title>Giant virus diversity and host interactions through global metagenomics.</title>
        <authorList>
            <person name="Schulz F."/>
            <person name="Roux S."/>
            <person name="Paez-Espino D."/>
            <person name="Jungbluth S."/>
            <person name="Walsh D.A."/>
            <person name="Denef V.J."/>
            <person name="McMahon K.D."/>
            <person name="Konstantinidis K.T."/>
            <person name="Eloe-Fadrosh E.A."/>
            <person name="Kyrpides N.C."/>
            <person name="Woyke T."/>
        </authorList>
    </citation>
    <scope>NUCLEOTIDE SEQUENCE</scope>
    <source>
        <strain evidence="1">GVMAG-S-3300011013-78</strain>
    </source>
</reference>
<proteinExistence type="predicted"/>
<evidence type="ECO:0000313" key="1">
    <source>
        <dbReference type="EMBL" id="QHU16222.1"/>
    </source>
</evidence>
<name>A0A6C0KDW5_9ZZZZ</name>
<organism evidence="1">
    <name type="scientific">viral metagenome</name>
    <dbReference type="NCBI Taxonomy" id="1070528"/>
    <lineage>
        <taxon>unclassified sequences</taxon>
        <taxon>metagenomes</taxon>
        <taxon>organismal metagenomes</taxon>
    </lineage>
</organism>
<protein>
    <submittedName>
        <fullName evidence="1">Uncharacterized protein</fullName>
    </submittedName>
</protein>
<sequence length="135" mass="16393">MDFFVELSFDTCKRFFSDTKNLLLQIAYKYNSTRHYIDYEPEGTNRTVIKNKLIMTCIFDEEDLYSIVLFLREIKRIPKVFIESIYDDKGKLIFASKKYLRFMSKESIQHYKQQKKKYSIYDESMSILIKELYHS</sequence>
<accession>A0A6C0KDW5</accession>
<dbReference type="AlphaFoldDB" id="A0A6C0KDW5"/>
<dbReference type="EMBL" id="MN740878">
    <property type="protein sequence ID" value="QHU16222.1"/>
    <property type="molecule type" value="Genomic_DNA"/>
</dbReference>